<evidence type="ECO:0000256" key="1">
    <source>
        <dbReference type="SAM" id="MobiDB-lite"/>
    </source>
</evidence>
<feature type="region of interest" description="Disordered" evidence="1">
    <location>
        <begin position="45"/>
        <end position="231"/>
    </location>
</feature>
<feature type="domain" description="Zinc finger/thioredoxin putative" evidence="2">
    <location>
        <begin position="1"/>
        <end position="36"/>
    </location>
</feature>
<dbReference type="EMBL" id="CP124616">
    <property type="protein sequence ID" value="WGW05892.1"/>
    <property type="molecule type" value="Genomic_DNA"/>
</dbReference>
<gene>
    <name evidence="3" type="ORF">QF118_18780</name>
</gene>
<sequence>MRLICPNCGAQYEVPVEVIPEGGRDVQCSNCAHTWFQVHPDDDADLAEELGKPGPAETWAPDEAEEDAPEPSEPEAEPEPAPQRSTKRGLDPQVAEVLREEAARERRQREAEASAFEMQPDLGLREPDEDEQARRSREARARMAHIRGEDLKPEPSPPPAPEQAPPPERSRRSSEAALAGRSAAQATAAAAESRRELLPDVEEINQTLRASSEPRVTDANEGRVSVDDPAPRKSGGFSRGFFLIVVLAAVALAVYASAPQIKEAVPQSAALLDPYVASVDALRVWLDGQVTSLMQSLDGMSSETAPTTGN</sequence>
<feature type="compositionally biased region" description="Pro residues" evidence="1">
    <location>
        <begin position="154"/>
        <end position="167"/>
    </location>
</feature>
<name>A0ABY8QPY8_9RHOB</name>
<protein>
    <submittedName>
        <fullName evidence="3">Zinc-ribbon domain-containing protein</fullName>
    </submittedName>
</protein>
<evidence type="ECO:0000313" key="4">
    <source>
        <dbReference type="Proteomes" id="UP001241605"/>
    </source>
</evidence>
<dbReference type="InterPro" id="IPR011723">
    <property type="entry name" value="Znf/thioredoxin_put"/>
</dbReference>
<reference evidence="3 4" key="1">
    <citation type="submission" date="2023-05" db="EMBL/GenBank/DDBJ databases">
        <title>YMD87, complete Genome.</title>
        <authorList>
            <person name="Zhang J."/>
            <person name="Xu X."/>
        </authorList>
    </citation>
    <scope>NUCLEOTIDE SEQUENCE [LARGE SCALE GENOMIC DNA]</scope>
    <source>
        <strain evidence="3 4">YMD87</strain>
    </source>
</reference>
<feature type="compositionally biased region" description="Basic and acidic residues" evidence="1">
    <location>
        <begin position="132"/>
        <end position="153"/>
    </location>
</feature>
<feature type="compositionally biased region" description="Basic and acidic residues" evidence="1">
    <location>
        <begin position="97"/>
        <end position="112"/>
    </location>
</feature>
<proteinExistence type="predicted"/>
<organism evidence="3 4">
    <name type="scientific">Tropicibacter oceani</name>
    <dbReference type="NCBI Taxonomy" id="3058420"/>
    <lineage>
        <taxon>Bacteria</taxon>
        <taxon>Pseudomonadati</taxon>
        <taxon>Pseudomonadota</taxon>
        <taxon>Alphaproteobacteria</taxon>
        <taxon>Rhodobacterales</taxon>
        <taxon>Roseobacteraceae</taxon>
        <taxon>Tropicibacter</taxon>
    </lineage>
</organism>
<accession>A0ABY8QPY8</accession>
<feature type="compositionally biased region" description="Acidic residues" evidence="1">
    <location>
        <begin position="60"/>
        <end position="78"/>
    </location>
</feature>
<feature type="compositionally biased region" description="Low complexity" evidence="1">
    <location>
        <begin position="175"/>
        <end position="191"/>
    </location>
</feature>
<keyword evidence="4" id="KW-1185">Reference proteome</keyword>
<feature type="compositionally biased region" description="Basic and acidic residues" evidence="1">
    <location>
        <begin position="215"/>
        <end position="231"/>
    </location>
</feature>
<evidence type="ECO:0000313" key="3">
    <source>
        <dbReference type="EMBL" id="WGW05892.1"/>
    </source>
</evidence>
<dbReference type="Proteomes" id="UP001241605">
    <property type="component" value="Chromosome"/>
</dbReference>
<dbReference type="Pfam" id="PF13717">
    <property type="entry name" value="Zn_ribbon_4"/>
    <property type="match status" value="1"/>
</dbReference>
<evidence type="ECO:0000259" key="2">
    <source>
        <dbReference type="Pfam" id="PF13717"/>
    </source>
</evidence>
<dbReference type="NCBIfam" id="TIGR02098">
    <property type="entry name" value="MJ0042_CXXC"/>
    <property type="match status" value="1"/>
</dbReference>